<dbReference type="AlphaFoldDB" id="A0A1C0YD20"/>
<organism evidence="2 3">
    <name type="scientific">Caryophanon tenue</name>
    <dbReference type="NCBI Taxonomy" id="33978"/>
    <lineage>
        <taxon>Bacteria</taxon>
        <taxon>Bacillati</taxon>
        <taxon>Bacillota</taxon>
        <taxon>Bacilli</taxon>
        <taxon>Bacillales</taxon>
        <taxon>Caryophanaceae</taxon>
        <taxon>Caryophanon</taxon>
    </lineage>
</organism>
<proteinExistence type="predicted"/>
<evidence type="ECO:0000256" key="1">
    <source>
        <dbReference type="SAM" id="Phobius"/>
    </source>
</evidence>
<name>A0A1C0YD20_9BACL</name>
<dbReference type="EMBL" id="MASJ01000017">
    <property type="protein sequence ID" value="OCS85034.1"/>
    <property type="molecule type" value="Genomic_DNA"/>
</dbReference>
<dbReference type="Pfam" id="PF19700">
    <property type="entry name" value="DUF6198"/>
    <property type="match status" value="1"/>
</dbReference>
<dbReference type="STRING" id="33978.A6M13_14225"/>
<feature type="transmembrane region" description="Helical" evidence="1">
    <location>
        <begin position="73"/>
        <end position="99"/>
    </location>
</feature>
<sequence length="212" mass="23342">MKKRVLIYSIGLFLLALGVGFSIQADLGVSPVSSLPYALALIVPWSVGTMTFVANMLYILLQKLLGTTVTWKDWCVQIIISLVFAVFMDSALAIITTILPPAQGYVMRFFYVGISLMIIACALLFYFTAKLPLLAYDGLTYAISERFSIPFSKAKISGDLMNVAVSVIICLFYLRSLGSIGIGTFIAAYGIGKIAGIFLKRWQPRVIAWVER</sequence>
<feature type="transmembrane region" description="Helical" evidence="1">
    <location>
        <begin position="38"/>
        <end position="61"/>
    </location>
</feature>
<reference evidence="2 3" key="1">
    <citation type="submission" date="2016-07" db="EMBL/GenBank/DDBJ databases">
        <title>Caryophanon tenue genome sequencing.</title>
        <authorList>
            <person name="Verma A."/>
            <person name="Pal Y."/>
            <person name="Krishnamurthi S."/>
        </authorList>
    </citation>
    <scope>NUCLEOTIDE SEQUENCE [LARGE SCALE GENOMIC DNA]</scope>
    <source>
        <strain evidence="2 3">DSM 14152</strain>
    </source>
</reference>
<evidence type="ECO:0000313" key="2">
    <source>
        <dbReference type="EMBL" id="OCS85034.1"/>
    </source>
</evidence>
<protein>
    <recommendedName>
        <fullName evidence="4">YitT family protein</fullName>
    </recommendedName>
</protein>
<keyword evidence="1" id="KW-0472">Membrane</keyword>
<keyword evidence="3" id="KW-1185">Reference proteome</keyword>
<dbReference type="RefSeq" id="WP_066545280.1">
    <property type="nucleotide sequence ID" value="NZ_MASJ01000017.1"/>
</dbReference>
<dbReference type="PANTHER" id="PTHR40078">
    <property type="entry name" value="INTEGRAL MEMBRANE PROTEIN-RELATED"/>
    <property type="match status" value="1"/>
</dbReference>
<feature type="transmembrane region" description="Helical" evidence="1">
    <location>
        <begin position="105"/>
        <end position="127"/>
    </location>
</feature>
<comment type="caution">
    <text evidence="2">The sequence shown here is derived from an EMBL/GenBank/DDBJ whole genome shotgun (WGS) entry which is preliminary data.</text>
</comment>
<keyword evidence="1" id="KW-1133">Transmembrane helix</keyword>
<evidence type="ECO:0008006" key="4">
    <source>
        <dbReference type="Google" id="ProtNLM"/>
    </source>
</evidence>
<dbReference type="Proteomes" id="UP000093199">
    <property type="component" value="Unassembled WGS sequence"/>
</dbReference>
<dbReference type="PANTHER" id="PTHR40078:SF1">
    <property type="entry name" value="INTEGRAL MEMBRANE PROTEIN"/>
    <property type="match status" value="1"/>
</dbReference>
<feature type="transmembrane region" description="Helical" evidence="1">
    <location>
        <begin position="180"/>
        <end position="199"/>
    </location>
</feature>
<gene>
    <name evidence="2" type="ORF">A6M13_14225</name>
</gene>
<dbReference type="OrthoDB" id="87655at2"/>
<keyword evidence="1" id="KW-0812">Transmembrane</keyword>
<evidence type="ECO:0000313" key="3">
    <source>
        <dbReference type="Proteomes" id="UP000093199"/>
    </source>
</evidence>
<dbReference type="InterPro" id="IPR038750">
    <property type="entry name" value="YczE/YyaS-like"/>
</dbReference>
<accession>A0A1C0YD20</accession>